<proteinExistence type="evidence at protein level"/>
<name>Q9T2V5_CRIFA</name>
<organism>
    <name type="scientific">Crithidia fasciculata</name>
    <dbReference type="NCBI Taxonomy" id="5656"/>
    <lineage>
        <taxon>Eukaryota</taxon>
        <taxon>Discoba</taxon>
        <taxon>Euglenozoa</taxon>
        <taxon>Kinetoplastea</taxon>
        <taxon>Metakinetoplastina</taxon>
        <taxon>Trypanosomatida</taxon>
        <taxon>Trypanosomatidae</taxon>
        <taxon>Leishmaniinae</taxon>
        <taxon>Crithidia</taxon>
    </lineage>
</organism>
<sequence>FFGKGWDNASLDTIFSSML</sequence>
<accession>Q9T2V5</accession>
<dbReference type="AlphaFoldDB" id="Q9T2V5"/>
<keyword id="KW-0903">Direct protein sequencing</keyword>
<reference key="1">
    <citation type="journal article" date="1996" name="Mol. Biochem. Parasitol.">
        <title>Purification and characterization of cytochrome c oxidase from the insect trypanosomatid Crithidia fasciculata.</title>
        <authorList>
            <person name="Speijer D."/>
            <person name="Muijsers A.O."/>
            <person name="Dekker H."/>
            <person name="de Haan A."/>
            <person name="Breek C.K."/>
            <person name="Albracht S.P."/>
            <person name="Benne R."/>
        </authorList>
    </citation>
    <scope>PROTEIN SEQUENCE</scope>
</reference>
<protein>
    <submittedName>
        <fullName>Cytochrome C oxidase subunit 5</fullName>
    </submittedName>
</protein>
<geneLocation type="mitochondrion"/>